<evidence type="ECO:0000256" key="1">
    <source>
        <dbReference type="SAM" id="MobiDB-lite"/>
    </source>
</evidence>
<evidence type="ECO:0000313" key="2">
    <source>
        <dbReference type="EMBL" id="OAE32554.1"/>
    </source>
</evidence>
<organism evidence="2 3">
    <name type="scientific">Marchantia polymorpha subsp. ruderalis</name>
    <dbReference type="NCBI Taxonomy" id="1480154"/>
    <lineage>
        <taxon>Eukaryota</taxon>
        <taxon>Viridiplantae</taxon>
        <taxon>Streptophyta</taxon>
        <taxon>Embryophyta</taxon>
        <taxon>Marchantiophyta</taxon>
        <taxon>Marchantiopsida</taxon>
        <taxon>Marchantiidae</taxon>
        <taxon>Marchantiales</taxon>
        <taxon>Marchantiaceae</taxon>
        <taxon>Marchantia</taxon>
    </lineage>
</organism>
<dbReference type="EMBL" id="LVLJ01000798">
    <property type="protein sequence ID" value="OAE32554.1"/>
    <property type="molecule type" value="Genomic_DNA"/>
</dbReference>
<name>A0A176WI24_MARPO</name>
<feature type="region of interest" description="Disordered" evidence="1">
    <location>
        <begin position="63"/>
        <end position="91"/>
    </location>
</feature>
<comment type="caution">
    <text evidence="2">The sequence shown here is derived from an EMBL/GenBank/DDBJ whole genome shotgun (WGS) entry which is preliminary data.</text>
</comment>
<feature type="region of interest" description="Disordered" evidence="1">
    <location>
        <begin position="265"/>
        <end position="286"/>
    </location>
</feature>
<accession>A0A176WI24</accession>
<dbReference type="AlphaFoldDB" id="A0A176WI24"/>
<protein>
    <submittedName>
        <fullName evidence="2">Uncharacterized protein</fullName>
    </submittedName>
</protein>
<reference evidence="2" key="1">
    <citation type="submission" date="2016-03" db="EMBL/GenBank/DDBJ databases">
        <title>Mechanisms controlling the formation of the plant cell surface in tip-growing cells are functionally conserved among land plants.</title>
        <authorList>
            <person name="Honkanen S."/>
            <person name="Jones V.A."/>
            <person name="Morieri G."/>
            <person name="Champion C."/>
            <person name="Hetherington A.J."/>
            <person name="Kelly S."/>
            <person name="Saint-Marcoux D."/>
            <person name="Proust H."/>
            <person name="Prescott H."/>
            <person name="Dolan L."/>
        </authorList>
    </citation>
    <scope>NUCLEOTIDE SEQUENCE [LARGE SCALE GENOMIC DNA]</scope>
    <source>
        <tissue evidence="2">Whole gametophyte</tissue>
    </source>
</reference>
<dbReference type="Proteomes" id="UP000077202">
    <property type="component" value="Unassembled WGS sequence"/>
</dbReference>
<sequence>MDGGQLEGRAFARCDSYNSPDAGEKNGNILHCPLDSGIPIPVEEREDRGSGLGVADLAPTTVRRASLRRTTATTARRLPSATGPDDGEQNFCSKRFENRPFSSGSRLAIRCRLRTFDFLPPAGARPRPRPAVPPIAGPSVQFVSLRCGVSSTGDLLSAYRCWPASLTAGPATVAYFHSTWLFGLGPVGSATWSPVLPRGRWKAHKLTFPFAGPADMLSPCSFPFPGVEVGFDGSCVDPLDGDGVVSTGVATPDALEGVYAVLGSDGADARGPGRRNLNESQGRKDG</sequence>
<evidence type="ECO:0000313" key="3">
    <source>
        <dbReference type="Proteomes" id="UP000077202"/>
    </source>
</evidence>
<proteinExistence type="predicted"/>
<feature type="compositionally biased region" description="Low complexity" evidence="1">
    <location>
        <begin position="63"/>
        <end position="82"/>
    </location>
</feature>
<gene>
    <name evidence="2" type="ORF">AXG93_2153s1080</name>
</gene>
<keyword evidence="3" id="KW-1185">Reference proteome</keyword>